<dbReference type="eggNOG" id="ENOG502S41A">
    <property type="taxonomic scope" value="Eukaryota"/>
</dbReference>
<dbReference type="InParanoid" id="A0A1U8DPB7"/>
<dbReference type="RefSeq" id="XP_014383058.2">
    <property type="nucleotide sequence ID" value="XM_014527572.2"/>
</dbReference>
<feature type="non-terminal residue" evidence="4">
    <location>
        <position position="534"/>
    </location>
</feature>
<dbReference type="PANTHER" id="PTHR21856">
    <property type="entry name" value="FIBROUS SHEATH-INTERACTING PROTEIN 2"/>
    <property type="match status" value="1"/>
</dbReference>
<gene>
    <name evidence="4" type="primary">LOC102379999</name>
</gene>
<evidence type="ECO:0000256" key="1">
    <source>
        <dbReference type="SAM" id="MobiDB-lite"/>
    </source>
</evidence>
<sequence>MVEKLFEDATKSTSQCQSPTPSTPEVWLRYLEDIISRLFSDLLPAATSTSSPKEKKTELAGFDLLPLKVIRQVMAKISEDDDSCSQHTDHLHAREDAVIQTTADSVYDKLLAPFQSQVSMQNCLRNGCLVLSEALCDLVFQEVSGSPLQSSLSGESPLRHRAEADNIVGDTPRDVSEPLENQNTLPSDLSKIVPLIIKKLAGNLSMFSSLFPIAEMDAEKTSLLKDATAGRSSQHQRRLSRAEASTLAENLNQAAEESLSRHQISLVPPRCPEQEGALIPGGRNYYLIMPQQSGSEQDLYNDVTGFDAHLPQDVVTVIIEELSDRPLLRVVSDRLSQSMTDPDRLANQALSHESISAESKSWRDEEAVPGTNADKTPTGIEELATLRALQPKVDLLAQLAARYTEDEEGEERVEDDLLESEQQWEEEELQLIEETAPVKSSPYLWSPLGSFMDTEPSSDVLNVCESLPLASTFHSLYENGKASLKSHTALSGVQPPKERDTNPPERPRVHSAQLISGSRYLSRAGQSKQLLCLV</sequence>
<dbReference type="Pfam" id="PF15783">
    <property type="entry name" value="FSIP2"/>
    <property type="match status" value="2"/>
</dbReference>
<accession>A0A1U8DPB7</accession>
<feature type="region of interest" description="Disordered" evidence="1">
    <location>
        <begin position="355"/>
        <end position="377"/>
    </location>
</feature>
<name>A0A1U8DPB7_ALLSI</name>
<dbReference type="GeneID" id="102379999"/>
<keyword evidence="3" id="KW-1185">Reference proteome</keyword>
<reference evidence="4" key="1">
    <citation type="submission" date="2025-08" db="UniProtKB">
        <authorList>
            <consortium name="RefSeq"/>
        </authorList>
    </citation>
    <scope>IDENTIFICATION</scope>
</reference>
<evidence type="ECO:0000259" key="2">
    <source>
        <dbReference type="Pfam" id="PF15783"/>
    </source>
</evidence>
<dbReference type="AlphaFoldDB" id="A0A1U8DPB7"/>
<proteinExistence type="predicted"/>
<evidence type="ECO:0000313" key="4">
    <source>
        <dbReference type="RefSeq" id="XP_014383058.2"/>
    </source>
</evidence>
<dbReference type="Proteomes" id="UP000189705">
    <property type="component" value="Unplaced"/>
</dbReference>
<dbReference type="KEGG" id="asn:102379999"/>
<dbReference type="STRING" id="38654.A0A1U8DPB7"/>
<feature type="region of interest" description="Disordered" evidence="1">
    <location>
        <begin position="488"/>
        <end position="508"/>
    </location>
</feature>
<feature type="domain" description="Fibrous sheath-interacting protein 2 C-terminal" evidence="2">
    <location>
        <begin position="4"/>
        <end position="220"/>
    </location>
</feature>
<evidence type="ECO:0000313" key="3">
    <source>
        <dbReference type="Proteomes" id="UP000189705"/>
    </source>
</evidence>
<feature type="compositionally biased region" description="Basic and acidic residues" evidence="1">
    <location>
        <begin position="496"/>
        <end position="508"/>
    </location>
</feature>
<protein>
    <submittedName>
        <fullName evidence="4">Fibrous sheath-interacting protein 2-like</fullName>
    </submittedName>
</protein>
<feature type="domain" description="Fibrous sheath-interacting protein 2 C-terminal" evidence="2">
    <location>
        <begin position="229"/>
        <end position="352"/>
    </location>
</feature>
<dbReference type="InterPro" id="IPR038891">
    <property type="entry name" value="FSIP2"/>
</dbReference>
<organism evidence="3 4">
    <name type="scientific">Alligator sinensis</name>
    <name type="common">Chinese alligator</name>
    <dbReference type="NCBI Taxonomy" id="38654"/>
    <lineage>
        <taxon>Eukaryota</taxon>
        <taxon>Metazoa</taxon>
        <taxon>Chordata</taxon>
        <taxon>Craniata</taxon>
        <taxon>Vertebrata</taxon>
        <taxon>Euteleostomi</taxon>
        <taxon>Archelosauria</taxon>
        <taxon>Archosauria</taxon>
        <taxon>Crocodylia</taxon>
        <taxon>Alligatoridae</taxon>
        <taxon>Alligatorinae</taxon>
        <taxon>Alligator</taxon>
    </lineage>
</organism>
<dbReference type="GO" id="GO:0005739">
    <property type="term" value="C:mitochondrion"/>
    <property type="evidence" value="ECO:0007669"/>
    <property type="project" value="TreeGrafter"/>
</dbReference>
<dbReference type="PANTHER" id="PTHR21856:SF7">
    <property type="entry name" value="FIBROUS SHEATH-INTERACTING PROTEIN 2"/>
    <property type="match status" value="1"/>
</dbReference>
<dbReference type="InterPro" id="IPR031554">
    <property type="entry name" value="FSIP2_C"/>
</dbReference>